<gene>
    <name evidence="7" type="ORF">MAR_001273</name>
</gene>
<dbReference type="PANTHER" id="PTHR12290">
    <property type="entry name" value="CORNICHON-RELATED"/>
    <property type="match status" value="1"/>
</dbReference>
<feature type="non-terminal residue" evidence="7">
    <location>
        <position position="114"/>
    </location>
</feature>
<keyword evidence="3 6" id="KW-0812">Transmembrane</keyword>
<keyword evidence="5 6" id="KW-0472">Membrane</keyword>
<evidence type="ECO:0000313" key="7">
    <source>
        <dbReference type="EMBL" id="WAR19435.1"/>
    </source>
</evidence>
<evidence type="ECO:0000256" key="3">
    <source>
        <dbReference type="ARBA" id="ARBA00022692"/>
    </source>
</evidence>
<evidence type="ECO:0000256" key="5">
    <source>
        <dbReference type="ARBA" id="ARBA00023136"/>
    </source>
</evidence>
<evidence type="ECO:0000256" key="6">
    <source>
        <dbReference type="SAM" id="Phobius"/>
    </source>
</evidence>
<evidence type="ECO:0000256" key="4">
    <source>
        <dbReference type="ARBA" id="ARBA00022989"/>
    </source>
</evidence>
<keyword evidence="4 6" id="KW-1133">Transmembrane helix</keyword>
<proteinExistence type="inferred from homology"/>
<comment type="subcellular location">
    <subcellularLocation>
        <location evidence="1">Membrane</location>
        <topology evidence="1">Multi-pass membrane protein</topology>
    </subcellularLocation>
</comment>
<name>A0ABY7FBC3_MYAAR</name>
<organism evidence="7 8">
    <name type="scientific">Mya arenaria</name>
    <name type="common">Soft-shell clam</name>
    <dbReference type="NCBI Taxonomy" id="6604"/>
    <lineage>
        <taxon>Eukaryota</taxon>
        <taxon>Metazoa</taxon>
        <taxon>Spiralia</taxon>
        <taxon>Lophotrochozoa</taxon>
        <taxon>Mollusca</taxon>
        <taxon>Bivalvia</taxon>
        <taxon>Autobranchia</taxon>
        <taxon>Heteroconchia</taxon>
        <taxon>Euheterodonta</taxon>
        <taxon>Imparidentia</taxon>
        <taxon>Neoheterodontei</taxon>
        <taxon>Myida</taxon>
        <taxon>Myoidea</taxon>
        <taxon>Myidae</taxon>
        <taxon>Mya</taxon>
    </lineage>
</organism>
<evidence type="ECO:0000313" key="8">
    <source>
        <dbReference type="Proteomes" id="UP001164746"/>
    </source>
</evidence>
<evidence type="ECO:0000256" key="1">
    <source>
        <dbReference type="ARBA" id="ARBA00004141"/>
    </source>
</evidence>
<dbReference type="Pfam" id="PF03311">
    <property type="entry name" value="Cornichon"/>
    <property type="match status" value="1"/>
</dbReference>
<dbReference type="EMBL" id="CP111022">
    <property type="protein sequence ID" value="WAR19435.1"/>
    <property type="molecule type" value="Genomic_DNA"/>
</dbReference>
<keyword evidence="8" id="KW-1185">Reference proteome</keyword>
<comment type="similarity">
    <text evidence="2">Belongs to the cornichon family.</text>
</comment>
<dbReference type="SMART" id="SM01398">
    <property type="entry name" value="Cornichon"/>
    <property type="match status" value="1"/>
</dbReference>
<accession>A0ABY7FBC3</accession>
<feature type="transmembrane region" description="Helical" evidence="6">
    <location>
        <begin position="27"/>
        <end position="54"/>
    </location>
</feature>
<reference evidence="7" key="1">
    <citation type="submission" date="2022-11" db="EMBL/GenBank/DDBJ databases">
        <title>Centuries of genome instability and evolution in soft-shell clam transmissible cancer (bioRxiv).</title>
        <authorList>
            <person name="Hart S.F.M."/>
            <person name="Yonemitsu M.A."/>
            <person name="Giersch R.M."/>
            <person name="Beal B.F."/>
            <person name="Arriagada G."/>
            <person name="Davis B.W."/>
            <person name="Ostrander E.A."/>
            <person name="Goff S.P."/>
            <person name="Metzger M.J."/>
        </authorList>
    </citation>
    <scope>NUCLEOTIDE SEQUENCE</scope>
    <source>
        <strain evidence="7">MELC-2E11</strain>
        <tissue evidence="7">Siphon/mantle</tissue>
    </source>
</reference>
<dbReference type="InterPro" id="IPR003377">
    <property type="entry name" value="Cornichon"/>
</dbReference>
<sequence>LECDYLNARTCCEKLNFWVLPEIIPQAVLTVLLLITGHPFLFVLYGLCTAWIIYRYAKKPTGNIGLFDPTEIHNRQQLKSHMKENLCKMGFHLVFFFIYLYLMIYSLIKGDDTD</sequence>
<dbReference type="Proteomes" id="UP001164746">
    <property type="component" value="Chromosome 11"/>
</dbReference>
<evidence type="ECO:0000256" key="2">
    <source>
        <dbReference type="ARBA" id="ARBA00010095"/>
    </source>
</evidence>
<feature type="transmembrane region" description="Helical" evidence="6">
    <location>
        <begin position="89"/>
        <end position="108"/>
    </location>
</feature>
<protein>
    <submittedName>
        <fullName evidence="7">CNIH4-like protein</fullName>
    </submittedName>
</protein>